<name>Q7NAP0_MYCGA</name>
<feature type="compositionally biased region" description="Pro residues" evidence="1">
    <location>
        <begin position="33"/>
        <end position="55"/>
    </location>
</feature>
<evidence type="ECO:0000313" key="4">
    <source>
        <dbReference type="EMBL" id="AAP56945.1"/>
    </source>
</evidence>
<feature type="domain" description="Haemagglutinin Mycoplasma" evidence="3">
    <location>
        <begin position="393"/>
        <end position="652"/>
    </location>
</feature>
<dbReference type="HOGENOM" id="CLU_026702_2_0_14"/>
<feature type="region of interest" description="Disordered" evidence="1">
    <location>
        <begin position="28"/>
        <end position="73"/>
    </location>
</feature>
<dbReference type="RefSeq" id="WP_011113854.1">
    <property type="nucleotide sequence ID" value="NC_004829.2"/>
</dbReference>
<evidence type="ECO:0000259" key="3">
    <source>
        <dbReference type="Pfam" id="PF05692"/>
    </source>
</evidence>
<dbReference type="Pfam" id="PF05692">
    <property type="entry name" value="Myco_haema"/>
    <property type="match status" value="1"/>
</dbReference>
<proteinExistence type="predicted"/>
<protein>
    <submittedName>
        <fullName evidence="4">VlhA.3.07 variable lipoprotein family protein</fullName>
    </submittedName>
</protein>
<dbReference type="Proteomes" id="UP000001418">
    <property type="component" value="Chromosome"/>
</dbReference>
<feature type="compositionally biased region" description="Gly residues" evidence="1">
    <location>
        <begin position="58"/>
        <end position="70"/>
    </location>
</feature>
<keyword evidence="5" id="KW-1185">Reference proteome</keyword>
<sequence>MKRKNILKFVSLLGIGSFVMLAAASCTSATTPTPNPEPKPTPNPEPKPDPMPNPPSGGMNGGDINPGGGQNMMDSAAQELTAARTALTSLLASKNANVEMYSDYAKIQNTLIAAYTTAEQTSQNSSATLEQVKNATSALQTAINTANSNKQKFDQDHSNLLMSYKNLMATLAKKETAVMTLKDPKYSAILDQINGVSSKGEELVQHTLDPVSGIVPAANTITEEITKIEEVISEKTLQDQKNNADQFANYQSFTLDKTKLENVEDAKKMGQPANYSFVGYSVDVTGTSGQETTIPNWNFAQRAIFTSGNQPTKVTATTTGEDQSTAKPLSDVSWIYSLAGTGAKYTLEFTYYGPSTGWLYFPYKLVKANDDVGLQYKLNSNETLTPIIFGEGTTTNGPAATVENINVAKVRLTGLAFGKNTIEFSVPMSKVAPMIGNMYITSSDTETNKQNIENSIFGNSVTTENNITKISVDTLSAYSLASDWSTFIGQYSSDSLTLNGNRISDQKYYLIGYVGGNTGQRNITMVANTNQQRLPTASNQNTRSYTFYVNAPKAGAYYIKGVFTSEVRRDLKFSTGDMSSNNVTIQQLTTGNLTTLKTFDTSATEGPTRVTTVDTNRKTLTLVKGLNKIVVSGATANNGNAPNFGYLEFILNETQS</sequence>
<evidence type="ECO:0000256" key="1">
    <source>
        <dbReference type="SAM" id="MobiDB-lite"/>
    </source>
</evidence>
<dbReference type="Pfam" id="PF07554">
    <property type="entry name" value="FIVAR"/>
    <property type="match status" value="2"/>
</dbReference>
<keyword evidence="4" id="KW-0449">Lipoprotein</keyword>
<dbReference type="PATRIC" id="fig|233150.7.peg.671"/>
<evidence type="ECO:0000313" key="5">
    <source>
        <dbReference type="Proteomes" id="UP000001418"/>
    </source>
</evidence>
<dbReference type="AlphaFoldDB" id="Q7NAP0"/>
<dbReference type="PROSITE" id="PS51257">
    <property type="entry name" value="PROKAR_LIPOPROTEIN"/>
    <property type="match status" value="1"/>
</dbReference>
<accession>Q7NAP0</accession>
<dbReference type="KEGG" id="mga:MGA_0390"/>
<dbReference type="EMBL" id="AE015450">
    <property type="protein sequence ID" value="AAP56945.1"/>
    <property type="molecule type" value="Genomic_DNA"/>
</dbReference>
<feature type="signal peptide" evidence="2">
    <location>
        <begin position="1"/>
        <end position="22"/>
    </location>
</feature>
<reference evidence="4 5" key="1">
    <citation type="journal article" date="2003" name="Microbiology">
        <title>The complete genome sequence of the avian pathogen Mycoplasma gallisepticum strain R(low).</title>
        <authorList>
            <person name="Papazisi L."/>
            <person name="Gorton T.S."/>
            <person name="Kutish G."/>
            <person name="Markham P.F."/>
            <person name="Browning G.F."/>
            <person name="Nguyen D.K."/>
            <person name="Swartzell S."/>
            <person name="Madan A."/>
            <person name="Mahairas G."/>
            <person name="Geary S.J."/>
        </authorList>
    </citation>
    <scope>NUCLEOTIDE SEQUENCE [LARGE SCALE GENOMIC DNA]</scope>
    <source>
        <strain evidence="5">R(low / passage 15 / clone 2)</strain>
    </source>
</reference>
<gene>
    <name evidence="4" type="primary">vlhA.3.07</name>
    <name evidence="4" type="ORF">MGA_0390</name>
</gene>
<dbReference type="SMR" id="Q7NAP0"/>
<evidence type="ECO:0000256" key="2">
    <source>
        <dbReference type="SAM" id="SignalP"/>
    </source>
</evidence>
<feature type="chain" id="PRO_5004288907" evidence="2">
    <location>
        <begin position="23"/>
        <end position="656"/>
    </location>
</feature>
<organism evidence="4 5">
    <name type="scientific">Mycoplasmoides gallisepticum (strain R(low / passage 15 / clone 2))</name>
    <name type="common">Mycoplasma gallisepticum</name>
    <dbReference type="NCBI Taxonomy" id="710127"/>
    <lineage>
        <taxon>Bacteria</taxon>
        <taxon>Bacillati</taxon>
        <taxon>Mycoplasmatota</taxon>
        <taxon>Mycoplasmoidales</taxon>
        <taxon>Mycoplasmoidaceae</taxon>
        <taxon>Mycoplasmoides</taxon>
    </lineage>
</organism>
<keyword evidence="2" id="KW-0732">Signal</keyword>
<dbReference type="InterPro" id="IPR008692">
    <property type="entry name" value="Hemogglutn_Mycoplasma"/>
</dbReference>
<dbReference type="OrthoDB" id="6428303at2"/>